<organism evidence="1 2">
    <name type="scientific">Trifolium pratense</name>
    <name type="common">Red clover</name>
    <dbReference type="NCBI Taxonomy" id="57577"/>
    <lineage>
        <taxon>Eukaryota</taxon>
        <taxon>Viridiplantae</taxon>
        <taxon>Streptophyta</taxon>
        <taxon>Embryophyta</taxon>
        <taxon>Tracheophyta</taxon>
        <taxon>Spermatophyta</taxon>
        <taxon>Magnoliopsida</taxon>
        <taxon>eudicotyledons</taxon>
        <taxon>Gunneridae</taxon>
        <taxon>Pentapetalae</taxon>
        <taxon>rosids</taxon>
        <taxon>fabids</taxon>
        <taxon>Fabales</taxon>
        <taxon>Fabaceae</taxon>
        <taxon>Papilionoideae</taxon>
        <taxon>50 kb inversion clade</taxon>
        <taxon>NPAAA clade</taxon>
        <taxon>Hologalegina</taxon>
        <taxon>IRL clade</taxon>
        <taxon>Trifolieae</taxon>
        <taxon>Trifolium</taxon>
    </lineage>
</organism>
<keyword evidence="2" id="KW-1185">Reference proteome</keyword>
<comment type="caution">
    <text evidence="1">The sequence shown here is derived from an EMBL/GenBank/DDBJ whole genome shotgun (WGS) entry which is preliminary data.</text>
</comment>
<protein>
    <submittedName>
        <fullName evidence="1">Uncharacterized protein</fullName>
    </submittedName>
</protein>
<accession>A0ACB0LTM6</accession>
<name>A0ACB0LTM6_TRIPR</name>
<dbReference type="EMBL" id="CASHSV030000716">
    <property type="protein sequence ID" value="CAJ2672861.1"/>
    <property type="molecule type" value="Genomic_DNA"/>
</dbReference>
<sequence length="235" mass="25956">MANLPPQSPSMKKDESNSSVCSSSTDSTRMMYAKSLVIELSNPDLRENALTVLSKMTDLFQELAPVLWNSFGIIATFLQCVASHPETKISFLKANIPIYLYPYLRTTNNSAPYEDLRLASLGVIAATVKVKTREAIGFLLASEVMPLCLQSIEVGKELSKTVATFIVEKILSDHVGMAYVCVIPERYHAVTRALDMLASAQNQPSSRLVKLLVSCYTYLSEKQVMFLPKTIPPPS</sequence>
<evidence type="ECO:0000313" key="2">
    <source>
        <dbReference type="Proteomes" id="UP001177021"/>
    </source>
</evidence>
<gene>
    <name evidence="1" type="ORF">MILVUS5_LOCUS36429</name>
</gene>
<reference evidence="1" key="1">
    <citation type="submission" date="2023-10" db="EMBL/GenBank/DDBJ databases">
        <authorList>
            <person name="Rodriguez Cubillos JULIANA M."/>
            <person name="De Vega J."/>
        </authorList>
    </citation>
    <scope>NUCLEOTIDE SEQUENCE</scope>
</reference>
<dbReference type="Proteomes" id="UP001177021">
    <property type="component" value="Unassembled WGS sequence"/>
</dbReference>
<evidence type="ECO:0000313" key="1">
    <source>
        <dbReference type="EMBL" id="CAJ2672861.1"/>
    </source>
</evidence>
<proteinExistence type="predicted"/>